<accession>A0A1H5UBU0</accession>
<dbReference type="EC" id="2.7.7.65" evidence="1"/>
<dbReference type="SUPFAM" id="SSF52172">
    <property type="entry name" value="CheY-like"/>
    <property type="match status" value="2"/>
</dbReference>
<dbReference type="SUPFAM" id="SSF55073">
    <property type="entry name" value="Nucleotide cyclase"/>
    <property type="match status" value="1"/>
</dbReference>
<dbReference type="GO" id="GO:0043709">
    <property type="term" value="P:cell adhesion involved in single-species biofilm formation"/>
    <property type="evidence" value="ECO:0007669"/>
    <property type="project" value="TreeGrafter"/>
</dbReference>
<dbReference type="FunFam" id="3.30.70.270:FF:000001">
    <property type="entry name" value="Diguanylate cyclase domain protein"/>
    <property type="match status" value="1"/>
</dbReference>
<dbReference type="SMART" id="SM00267">
    <property type="entry name" value="GGDEF"/>
    <property type="match status" value="1"/>
</dbReference>
<dbReference type="InterPro" id="IPR008207">
    <property type="entry name" value="Sig_transdc_His_kin_Hpt_dom"/>
</dbReference>
<dbReference type="EMBL" id="CP018839">
    <property type="protein sequence ID" value="APR03841.1"/>
    <property type="molecule type" value="Genomic_DNA"/>
</dbReference>
<dbReference type="PROSITE" id="PS50110">
    <property type="entry name" value="RESPONSE_REGULATORY"/>
    <property type="match status" value="2"/>
</dbReference>
<comment type="catalytic activity">
    <reaction evidence="3">
        <text>2 GTP = 3',3'-c-di-GMP + 2 diphosphate</text>
        <dbReference type="Rhea" id="RHEA:24898"/>
        <dbReference type="ChEBI" id="CHEBI:33019"/>
        <dbReference type="ChEBI" id="CHEBI:37565"/>
        <dbReference type="ChEBI" id="CHEBI:58805"/>
        <dbReference type="EC" id="2.7.7.65"/>
    </reaction>
</comment>
<dbReference type="InterPro" id="IPR050469">
    <property type="entry name" value="Diguanylate_Cyclase"/>
</dbReference>
<name>A0A1H5UBU0_9RHOO</name>
<dbReference type="GO" id="GO:1902201">
    <property type="term" value="P:negative regulation of bacterial-type flagellum-dependent cell motility"/>
    <property type="evidence" value="ECO:0007669"/>
    <property type="project" value="TreeGrafter"/>
</dbReference>
<sequence length="560" mass="61138">MNAPTSAAKPAERLKKLRDDFVSHLPGRIGRMREVLGESAVHGCDCCRNEELQRLFHNLKGSAAVFGFDGLREIALEGEILANGCDDSTRCRQALGFAVDRLERAALEIAGAPAAAEGGEFLGFNLDNAGLPAAVDACGRLIYVCDDDAASLDQLVTQVGCFGYEVRGFLDTGALERAIDGRRPDCVVMDIHFPDNRNSGTEFMAAVNRRFDPPLNTVFISARDDFEARLHAVRAGGTSYFLKPVRSADLAAVLDEITHVQPVEPYRILVIDDEREVAAYHCMILEEAGMMTTRVSDPLRALEVLEAFRPDMVLMDMYMPGCSGTELAQVIRQVPSHFSLPILFFSSESDQRKQRAAMRIGADGFMVKPIDPVALVSEVAIRAERTRALRALIVRDSLTGLFNHSTTLYMLENAIAASDRNRTGLCFALIDIDHFKRINDSYGHRAGDQVIASLARMLKQHFRNSDVIGRHGGEEFAVIMPYAALDMAVARIDQLRTLFERVEFADGAQAFTCTFSAGVAQHVAGSSLASLFGVADRALYGAKQGGRNRVLASVSEAVAA</sequence>
<proteinExistence type="predicted"/>
<dbReference type="Gene3D" id="3.30.70.270">
    <property type="match status" value="1"/>
</dbReference>
<dbReference type="SMART" id="SM00448">
    <property type="entry name" value="REC"/>
    <property type="match status" value="2"/>
</dbReference>
<dbReference type="Pfam" id="PF01627">
    <property type="entry name" value="Hpt"/>
    <property type="match status" value="1"/>
</dbReference>
<dbReference type="SUPFAM" id="SSF47226">
    <property type="entry name" value="Histidine-containing phosphotransfer domain, HPT domain"/>
    <property type="match status" value="1"/>
</dbReference>
<dbReference type="Gene3D" id="3.40.50.2300">
    <property type="match status" value="2"/>
</dbReference>
<dbReference type="NCBIfam" id="TIGR00254">
    <property type="entry name" value="GGDEF"/>
    <property type="match status" value="1"/>
</dbReference>
<dbReference type="GO" id="GO:0000160">
    <property type="term" value="P:phosphorelay signal transduction system"/>
    <property type="evidence" value="ECO:0007669"/>
    <property type="project" value="UniProtKB-KW"/>
</dbReference>
<evidence type="ECO:0000256" key="1">
    <source>
        <dbReference type="ARBA" id="ARBA00012528"/>
    </source>
</evidence>
<evidence type="ECO:0000313" key="4">
    <source>
        <dbReference type="EMBL" id="APR03841.1"/>
    </source>
</evidence>
<protein>
    <recommendedName>
        <fullName evidence="1">diguanylate cyclase</fullName>
        <ecNumber evidence="1">2.7.7.65</ecNumber>
    </recommendedName>
</protein>
<dbReference type="CDD" id="cd00156">
    <property type="entry name" value="REC"/>
    <property type="match status" value="2"/>
</dbReference>
<evidence type="ECO:0000256" key="2">
    <source>
        <dbReference type="ARBA" id="ARBA00023012"/>
    </source>
</evidence>
<dbReference type="STRING" id="96773.Tchl_0980"/>
<dbReference type="CDD" id="cd01949">
    <property type="entry name" value="GGDEF"/>
    <property type="match status" value="1"/>
</dbReference>
<dbReference type="RefSeq" id="WP_075147412.1">
    <property type="nucleotide sequence ID" value="NZ_CP018839.1"/>
</dbReference>
<dbReference type="KEGG" id="tcl:Tchl_0980"/>
<organism evidence="4 5">
    <name type="scientific">Thauera chlorobenzoica</name>
    <dbReference type="NCBI Taxonomy" id="96773"/>
    <lineage>
        <taxon>Bacteria</taxon>
        <taxon>Pseudomonadati</taxon>
        <taxon>Pseudomonadota</taxon>
        <taxon>Betaproteobacteria</taxon>
        <taxon>Rhodocyclales</taxon>
        <taxon>Zoogloeaceae</taxon>
        <taxon>Thauera</taxon>
    </lineage>
</organism>
<dbReference type="InterPro" id="IPR001789">
    <property type="entry name" value="Sig_transdc_resp-reg_receiver"/>
</dbReference>
<evidence type="ECO:0000256" key="3">
    <source>
        <dbReference type="ARBA" id="ARBA00034247"/>
    </source>
</evidence>
<dbReference type="PROSITE" id="PS50887">
    <property type="entry name" value="GGDEF"/>
    <property type="match status" value="1"/>
</dbReference>
<dbReference type="GO" id="GO:0005886">
    <property type="term" value="C:plasma membrane"/>
    <property type="evidence" value="ECO:0007669"/>
    <property type="project" value="TreeGrafter"/>
</dbReference>
<dbReference type="GO" id="GO:0004672">
    <property type="term" value="F:protein kinase activity"/>
    <property type="evidence" value="ECO:0007669"/>
    <property type="project" value="UniProtKB-ARBA"/>
</dbReference>
<dbReference type="Pfam" id="PF00990">
    <property type="entry name" value="GGDEF"/>
    <property type="match status" value="1"/>
</dbReference>
<gene>
    <name evidence="4" type="ORF">Tchl_0980</name>
</gene>
<dbReference type="Proteomes" id="UP000185739">
    <property type="component" value="Chromosome"/>
</dbReference>
<keyword evidence="5" id="KW-1185">Reference proteome</keyword>
<dbReference type="PANTHER" id="PTHR45138">
    <property type="entry name" value="REGULATORY COMPONENTS OF SENSORY TRANSDUCTION SYSTEM"/>
    <property type="match status" value="1"/>
</dbReference>
<reference evidence="4 5" key="1">
    <citation type="submission" date="2016-12" db="EMBL/GenBank/DDBJ databases">
        <title>Complete genome sequence of Thauera chlorobenzoica, a Betaproteobacterium degrading haloaromatics anaerobically to CO2 and halides.</title>
        <authorList>
            <person name="Goris T."/>
            <person name="Mergelsberg M."/>
            <person name="Boll M."/>
        </authorList>
    </citation>
    <scope>NUCLEOTIDE SEQUENCE [LARGE SCALE GENOMIC DNA]</scope>
    <source>
        <strain evidence="4 5">3CB1</strain>
    </source>
</reference>
<keyword evidence="2" id="KW-0902">Two-component regulatory system</keyword>
<dbReference type="GO" id="GO:0052621">
    <property type="term" value="F:diguanylate cyclase activity"/>
    <property type="evidence" value="ECO:0007669"/>
    <property type="project" value="UniProtKB-EC"/>
</dbReference>
<dbReference type="InterPro" id="IPR011006">
    <property type="entry name" value="CheY-like_superfamily"/>
</dbReference>
<dbReference type="InterPro" id="IPR000160">
    <property type="entry name" value="GGDEF_dom"/>
</dbReference>
<dbReference type="InterPro" id="IPR029787">
    <property type="entry name" value="Nucleotide_cyclase"/>
</dbReference>
<dbReference type="Pfam" id="PF00072">
    <property type="entry name" value="Response_reg"/>
    <property type="match status" value="2"/>
</dbReference>
<dbReference type="PANTHER" id="PTHR45138:SF9">
    <property type="entry name" value="DIGUANYLATE CYCLASE DGCM-RELATED"/>
    <property type="match status" value="1"/>
</dbReference>
<dbReference type="AlphaFoldDB" id="A0A1H5UBU0"/>
<dbReference type="Gene3D" id="1.20.120.160">
    <property type="entry name" value="HPT domain"/>
    <property type="match status" value="1"/>
</dbReference>
<dbReference type="InterPro" id="IPR036641">
    <property type="entry name" value="HPT_dom_sf"/>
</dbReference>
<evidence type="ECO:0000313" key="5">
    <source>
        <dbReference type="Proteomes" id="UP000185739"/>
    </source>
</evidence>
<dbReference type="InterPro" id="IPR043128">
    <property type="entry name" value="Rev_trsase/Diguanyl_cyclase"/>
</dbReference>